<organism evidence="2 3">
    <name type="scientific">Myxococcus xanthus</name>
    <dbReference type="NCBI Taxonomy" id="34"/>
    <lineage>
        <taxon>Bacteria</taxon>
        <taxon>Pseudomonadati</taxon>
        <taxon>Myxococcota</taxon>
        <taxon>Myxococcia</taxon>
        <taxon>Myxococcales</taxon>
        <taxon>Cystobacterineae</taxon>
        <taxon>Myxococcaceae</taxon>
        <taxon>Myxococcus</taxon>
    </lineage>
</organism>
<evidence type="ECO:0000313" key="3">
    <source>
        <dbReference type="Proteomes" id="UP000533080"/>
    </source>
</evidence>
<accession>A0A7Y4IGR1</accession>
<feature type="compositionally biased region" description="Pro residues" evidence="1">
    <location>
        <begin position="313"/>
        <end position="323"/>
    </location>
</feature>
<gene>
    <name evidence="2" type="ORF">HNV28_08445</name>
</gene>
<dbReference type="EMBL" id="JABFNT010000020">
    <property type="protein sequence ID" value="NOJ78370.1"/>
    <property type="molecule type" value="Genomic_DNA"/>
</dbReference>
<protein>
    <recommendedName>
        <fullName evidence="4">Lipoprotein</fullName>
    </recommendedName>
</protein>
<sequence>MGGWRRMCGPAFSDEVLMRVFPLLAVAVLFFGCGARSGRVKPEGPKFPVAVPDDAELRRVQTRAKYLFDAERAAIFATDRLLIQDALDRSRMEWFFTVPREDGWYSLFGTLDDAGTFTPAYAFKAPRDDAEQMASLPLNELPGDFSPVARAVKTSMLATVEAFERGAINPVVFVEEDGDLTVYVLQGTRDPMRFYLGGDIRFRYSPDGRTQREAVRLHQSVFAISLEPGPEGELYQGSAHSHVLFGGPLETELATLMLYPELGALTVIHAASRIAYFLTPDGAIRVLSEAPERQRMLRPDGTFGPLDMEEEAAPPPPSGQVDL</sequence>
<dbReference type="PROSITE" id="PS51257">
    <property type="entry name" value="PROKAR_LIPOPROTEIN"/>
    <property type="match status" value="1"/>
</dbReference>
<reference evidence="2 3" key="1">
    <citation type="submission" date="2020-05" db="EMBL/GenBank/DDBJ databases">
        <authorList>
            <person name="Whitworth D."/>
        </authorList>
    </citation>
    <scope>NUCLEOTIDE SEQUENCE [LARGE SCALE GENOMIC DNA]</scope>
    <source>
        <strain evidence="2 3">AM005</strain>
    </source>
</reference>
<evidence type="ECO:0008006" key="4">
    <source>
        <dbReference type="Google" id="ProtNLM"/>
    </source>
</evidence>
<proteinExistence type="predicted"/>
<dbReference type="Proteomes" id="UP000533080">
    <property type="component" value="Unassembled WGS sequence"/>
</dbReference>
<feature type="region of interest" description="Disordered" evidence="1">
    <location>
        <begin position="295"/>
        <end position="323"/>
    </location>
</feature>
<comment type="caution">
    <text evidence="2">The sequence shown here is derived from an EMBL/GenBank/DDBJ whole genome shotgun (WGS) entry which is preliminary data.</text>
</comment>
<evidence type="ECO:0000313" key="2">
    <source>
        <dbReference type="EMBL" id="NOJ78370.1"/>
    </source>
</evidence>
<evidence type="ECO:0000256" key="1">
    <source>
        <dbReference type="SAM" id="MobiDB-lite"/>
    </source>
</evidence>
<name>A0A7Y4IGR1_MYXXA</name>
<dbReference type="AlphaFoldDB" id="A0A7Y4IGR1"/>